<evidence type="ECO:0000313" key="9">
    <source>
        <dbReference type="Proteomes" id="UP000011988"/>
    </source>
</evidence>
<evidence type="ECO:0000256" key="4">
    <source>
        <dbReference type="ARBA" id="ARBA00023163"/>
    </source>
</evidence>
<evidence type="ECO:0000256" key="1">
    <source>
        <dbReference type="ARBA" id="ARBA00022553"/>
    </source>
</evidence>
<organism evidence="8 9">
    <name type="scientific">Leptospira alstonii serovar Sichuan str. 79601</name>
    <dbReference type="NCBI Taxonomy" id="1218565"/>
    <lineage>
        <taxon>Bacteria</taxon>
        <taxon>Pseudomonadati</taxon>
        <taxon>Spirochaetota</taxon>
        <taxon>Spirochaetia</taxon>
        <taxon>Leptospirales</taxon>
        <taxon>Leptospiraceae</taxon>
        <taxon>Leptospira</taxon>
    </lineage>
</organism>
<feature type="domain" description="HTH luxR-type" evidence="6">
    <location>
        <begin position="161"/>
        <end position="226"/>
    </location>
</feature>
<proteinExistence type="predicted"/>
<keyword evidence="1 5" id="KW-0597">Phosphoprotein</keyword>
<dbReference type="CDD" id="cd17535">
    <property type="entry name" value="REC_NarL-like"/>
    <property type="match status" value="1"/>
</dbReference>
<dbReference type="PROSITE" id="PS50043">
    <property type="entry name" value="HTH_LUXR_2"/>
    <property type="match status" value="1"/>
</dbReference>
<dbReference type="PRINTS" id="PR00038">
    <property type="entry name" value="HTHLUXR"/>
</dbReference>
<feature type="modified residue" description="4-aspartylphosphate" evidence="5">
    <location>
        <position position="66"/>
    </location>
</feature>
<dbReference type="SMART" id="SM00421">
    <property type="entry name" value="HTH_LUXR"/>
    <property type="match status" value="1"/>
</dbReference>
<protein>
    <submittedName>
        <fullName evidence="8">Response regulator receiver domain protein</fullName>
    </submittedName>
</protein>
<evidence type="ECO:0000259" key="6">
    <source>
        <dbReference type="PROSITE" id="PS50043"/>
    </source>
</evidence>
<dbReference type="InterPro" id="IPR011006">
    <property type="entry name" value="CheY-like_superfamily"/>
</dbReference>
<dbReference type="CDD" id="cd06170">
    <property type="entry name" value="LuxR_C_like"/>
    <property type="match status" value="1"/>
</dbReference>
<evidence type="ECO:0000256" key="3">
    <source>
        <dbReference type="ARBA" id="ARBA00023125"/>
    </source>
</evidence>
<comment type="caution">
    <text evidence="8">The sequence shown here is derived from an EMBL/GenBank/DDBJ whole genome shotgun (WGS) entry which is preliminary data.</text>
</comment>
<reference evidence="8 9" key="1">
    <citation type="submission" date="2013-01" db="EMBL/GenBank/DDBJ databases">
        <authorList>
            <person name="Harkins D.M."/>
            <person name="Durkin A.S."/>
            <person name="Brinkac L.M."/>
            <person name="Haft D.H."/>
            <person name="Selengut J.D."/>
            <person name="Sanka R."/>
            <person name="DePew J."/>
            <person name="Purushe J."/>
            <person name="Galloway R.L."/>
            <person name="Vinetz J.M."/>
            <person name="Sutton G.G."/>
            <person name="Nierman W.C."/>
            <person name="Fouts D.E."/>
        </authorList>
    </citation>
    <scope>NUCLEOTIDE SEQUENCE [LARGE SCALE GENOMIC DNA]</scope>
    <source>
        <strain evidence="8 9">79601</strain>
    </source>
</reference>
<dbReference type="GO" id="GO:0006355">
    <property type="term" value="P:regulation of DNA-templated transcription"/>
    <property type="evidence" value="ECO:0007669"/>
    <property type="project" value="InterPro"/>
</dbReference>
<sequence>MIRQKIPQETKSTHLVSIVEDNQHTARNLQELLSKSSDFQFLKHYPDAQKAIEQIPENEPDIVILDIGLPGKSGLECLKVLKEKTPNTKYVIFTVFEDEEKIVEAIQGGASGYLLKDTSPELFLAELKVIVLGGAPLTPRIADKIIREFTKKEETQNPPIENQNTLGLTKRKLQILNFIALGMTVPDIADELDISSHTVSRHIEKIYKKMEVHSKSEAIIRGRRMGIIRDIPGYP</sequence>
<dbReference type="PROSITE" id="PS50110">
    <property type="entry name" value="RESPONSE_REGULATORY"/>
    <property type="match status" value="1"/>
</dbReference>
<dbReference type="OrthoDB" id="9779069at2"/>
<dbReference type="PATRIC" id="fig|1218565.3.peg.3067"/>
<dbReference type="Proteomes" id="UP000011988">
    <property type="component" value="Unassembled WGS sequence"/>
</dbReference>
<dbReference type="SUPFAM" id="SSF46894">
    <property type="entry name" value="C-terminal effector domain of the bipartite response regulators"/>
    <property type="match status" value="1"/>
</dbReference>
<dbReference type="PANTHER" id="PTHR44688:SF16">
    <property type="entry name" value="DNA-BINDING TRANSCRIPTIONAL ACTIVATOR DEVR_DOSR"/>
    <property type="match status" value="1"/>
</dbReference>
<name>M6CSL4_9LEPT</name>
<dbReference type="GO" id="GO:0000160">
    <property type="term" value="P:phosphorelay signal transduction system"/>
    <property type="evidence" value="ECO:0007669"/>
    <property type="project" value="InterPro"/>
</dbReference>
<dbReference type="InterPro" id="IPR001789">
    <property type="entry name" value="Sig_transdc_resp-reg_receiver"/>
</dbReference>
<dbReference type="Pfam" id="PF00196">
    <property type="entry name" value="GerE"/>
    <property type="match status" value="1"/>
</dbReference>
<keyword evidence="3" id="KW-0238">DNA-binding</keyword>
<dbReference type="EMBL" id="ANIK01000065">
    <property type="protein sequence ID" value="EMJ93491.1"/>
    <property type="molecule type" value="Genomic_DNA"/>
</dbReference>
<dbReference type="Gene3D" id="3.40.50.2300">
    <property type="match status" value="1"/>
</dbReference>
<dbReference type="Pfam" id="PF00072">
    <property type="entry name" value="Response_reg"/>
    <property type="match status" value="1"/>
</dbReference>
<dbReference type="InterPro" id="IPR000792">
    <property type="entry name" value="Tscrpt_reg_LuxR_C"/>
</dbReference>
<evidence type="ECO:0000313" key="8">
    <source>
        <dbReference type="EMBL" id="EMJ93491.1"/>
    </source>
</evidence>
<dbReference type="SUPFAM" id="SSF52172">
    <property type="entry name" value="CheY-like"/>
    <property type="match status" value="1"/>
</dbReference>
<evidence type="ECO:0000259" key="7">
    <source>
        <dbReference type="PROSITE" id="PS50110"/>
    </source>
</evidence>
<evidence type="ECO:0000256" key="2">
    <source>
        <dbReference type="ARBA" id="ARBA00023015"/>
    </source>
</evidence>
<dbReference type="PANTHER" id="PTHR44688">
    <property type="entry name" value="DNA-BINDING TRANSCRIPTIONAL ACTIVATOR DEVR_DOSR"/>
    <property type="match status" value="1"/>
</dbReference>
<keyword evidence="2" id="KW-0805">Transcription regulation</keyword>
<dbReference type="InterPro" id="IPR058245">
    <property type="entry name" value="NreC/VraR/RcsB-like_REC"/>
</dbReference>
<evidence type="ECO:0000256" key="5">
    <source>
        <dbReference type="PROSITE-ProRule" id="PRU00169"/>
    </source>
</evidence>
<feature type="domain" description="Response regulatory" evidence="7">
    <location>
        <begin position="15"/>
        <end position="131"/>
    </location>
</feature>
<dbReference type="InterPro" id="IPR016032">
    <property type="entry name" value="Sig_transdc_resp-reg_C-effctor"/>
</dbReference>
<keyword evidence="4" id="KW-0804">Transcription</keyword>
<dbReference type="GO" id="GO:0003677">
    <property type="term" value="F:DNA binding"/>
    <property type="evidence" value="ECO:0007669"/>
    <property type="project" value="UniProtKB-KW"/>
</dbReference>
<dbReference type="RefSeq" id="WP_020774129.1">
    <property type="nucleotide sequence ID" value="NZ_ANIK01000065.1"/>
</dbReference>
<dbReference type="AlphaFoldDB" id="M6CSL4"/>
<gene>
    <name evidence="8" type="ORF">LEP1GSC194_1220</name>
</gene>
<accession>M6CSL4</accession>
<dbReference type="SMART" id="SM00448">
    <property type="entry name" value="REC"/>
    <property type="match status" value="1"/>
</dbReference>